<dbReference type="OMA" id="KYTTSCD"/>
<reference evidence="2 3" key="1">
    <citation type="journal article" date="2006" name="Nature">
        <title>Global trends of whole-genome duplications revealed by the ciliate Paramecium tetraurelia.</title>
        <authorList>
            <consortium name="Genoscope"/>
            <person name="Aury J.-M."/>
            <person name="Jaillon O."/>
            <person name="Duret L."/>
            <person name="Noel B."/>
            <person name="Jubin C."/>
            <person name="Porcel B.M."/>
            <person name="Segurens B."/>
            <person name="Daubin V."/>
            <person name="Anthouard V."/>
            <person name="Aiach N."/>
            <person name="Arnaiz O."/>
            <person name="Billaut A."/>
            <person name="Beisson J."/>
            <person name="Blanc I."/>
            <person name="Bouhouche K."/>
            <person name="Camara F."/>
            <person name="Duharcourt S."/>
            <person name="Guigo R."/>
            <person name="Gogendeau D."/>
            <person name="Katinka M."/>
            <person name="Keller A.-M."/>
            <person name="Kissmehl R."/>
            <person name="Klotz C."/>
            <person name="Koll F."/>
            <person name="Le Moue A."/>
            <person name="Lepere C."/>
            <person name="Malinsky S."/>
            <person name="Nowacki M."/>
            <person name="Nowak J.K."/>
            <person name="Plattner H."/>
            <person name="Poulain J."/>
            <person name="Ruiz F."/>
            <person name="Serrano V."/>
            <person name="Zagulski M."/>
            <person name="Dessen P."/>
            <person name="Betermier M."/>
            <person name="Weissenbach J."/>
            <person name="Scarpelli C."/>
            <person name="Schachter V."/>
            <person name="Sperling L."/>
            <person name="Meyer E."/>
            <person name="Cohen J."/>
            <person name="Wincker P."/>
        </authorList>
    </citation>
    <scope>NUCLEOTIDE SEQUENCE [LARGE SCALE GENOMIC DNA]</scope>
    <source>
        <strain evidence="2 3">Stock d4-2</strain>
    </source>
</reference>
<dbReference type="Gene3D" id="1.10.238.10">
    <property type="entry name" value="EF-hand"/>
    <property type="match status" value="1"/>
</dbReference>
<sequence length="264" mass="31009">MDNNVNSLQVVEQQASQKIHQSNIKSVQIDYNSLLKYTTSCDLQKNEIDQLMKMFKRMDYNKVGFLSYHDMMDLLKEFGFEINDNCKEKIFKEMEDRNTTKLDFQTLLYITRVCKDLVCKEKENEEQIQYSEFIDAFVALGGEPDASGYVHKNKIIEILSVEFELNFDIDELLEQLEVSNESLDFDTFRNLFRAENKKSIRRNSSLLSVSILYHIVQLLSHRSMTQRSTSSISTVKIRMKDFERFLEKLQQEDNDNVSSPSPKK</sequence>
<dbReference type="PROSITE" id="PS50222">
    <property type="entry name" value="EF_HAND_2"/>
    <property type="match status" value="1"/>
</dbReference>
<dbReference type="Proteomes" id="UP000000600">
    <property type="component" value="Unassembled WGS sequence"/>
</dbReference>
<feature type="domain" description="EF-hand" evidence="1">
    <location>
        <begin position="46"/>
        <end position="81"/>
    </location>
</feature>
<dbReference type="STRING" id="5888.A0E2L3"/>
<evidence type="ECO:0000259" key="1">
    <source>
        <dbReference type="PROSITE" id="PS50222"/>
    </source>
</evidence>
<dbReference type="eggNOG" id="ENOG502SEYK">
    <property type="taxonomic scope" value="Eukaryota"/>
</dbReference>
<name>A0E2L3_PARTE</name>
<gene>
    <name evidence="2" type="ORF">GSPATT00022702001</name>
</gene>
<keyword evidence="3" id="KW-1185">Reference proteome</keyword>
<protein>
    <recommendedName>
        <fullName evidence="1">EF-hand domain-containing protein</fullName>
    </recommendedName>
</protein>
<accession>A0E2L3</accession>
<dbReference type="InParanoid" id="A0E2L3"/>
<dbReference type="SUPFAM" id="SSF47473">
    <property type="entry name" value="EF-hand"/>
    <property type="match status" value="1"/>
</dbReference>
<dbReference type="GeneID" id="5042712"/>
<evidence type="ECO:0000313" key="2">
    <source>
        <dbReference type="EMBL" id="CAK89530.1"/>
    </source>
</evidence>
<organism evidence="2 3">
    <name type="scientific">Paramecium tetraurelia</name>
    <dbReference type="NCBI Taxonomy" id="5888"/>
    <lineage>
        <taxon>Eukaryota</taxon>
        <taxon>Sar</taxon>
        <taxon>Alveolata</taxon>
        <taxon>Ciliophora</taxon>
        <taxon>Intramacronucleata</taxon>
        <taxon>Oligohymenophorea</taxon>
        <taxon>Peniculida</taxon>
        <taxon>Parameciidae</taxon>
        <taxon>Paramecium</taxon>
    </lineage>
</organism>
<dbReference type="AlphaFoldDB" id="A0E2L3"/>
<dbReference type="HOGENOM" id="CLU_089504_0_0_1"/>
<evidence type="ECO:0000313" key="3">
    <source>
        <dbReference type="Proteomes" id="UP000000600"/>
    </source>
</evidence>
<dbReference type="EMBL" id="CT868655">
    <property type="protein sequence ID" value="CAK89530.1"/>
    <property type="molecule type" value="Genomic_DNA"/>
</dbReference>
<dbReference type="KEGG" id="ptm:GSPATT00022702001"/>
<dbReference type="RefSeq" id="XP_001456927.1">
    <property type="nucleotide sequence ID" value="XM_001456890.1"/>
</dbReference>
<proteinExistence type="predicted"/>
<dbReference type="InterPro" id="IPR011992">
    <property type="entry name" value="EF-hand-dom_pair"/>
</dbReference>
<dbReference type="OrthoDB" id="435273at2759"/>
<dbReference type="GO" id="GO:0005509">
    <property type="term" value="F:calcium ion binding"/>
    <property type="evidence" value="ECO:0007669"/>
    <property type="project" value="InterPro"/>
</dbReference>
<dbReference type="InterPro" id="IPR002048">
    <property type="entry name" value="EF_hand_dom"/>
</dbReference>